<keyword evidence="1" id="KW-0805">Transcription regulation</keyword>
<evidence type="ECO:0000313" key="6">
    <source>
        <dbReference type="Proteomes" id="UP001551695"/>
    </source>
</evidence>
<organism evidence="5 6">
    <name type="scientific">Nocardia aurea</name>
    <dbReference type="NCBI Taxonomy" id="2144174"/>
    <lineage>
        <taxon>Bacteria</taxon>
        <taxon>Bacillati</taxon>
        <taxon>Actinomycetota</taxon>
        <taxon>Actinomycetes</taxon>
        <taxon>Mycobacteriales</taxon>
        <taxon>Nocardiaceae</taxon>
        <taxon>Nocardia</taxon>
    </lineage>
</organism>
<gene>
    <name evidence="5" type="ORF">AB0I48_07990</name>
</gene>
<keyword evidence="6" id="KW-1185">Reference proteome</keyword>
<dbReference type="InterPro" id="IPR051081">
    <property type="entry name" value="HTH_MetalResp_TranReg"/>
</dbReference>
<dbReference type="InterPro" id="IPR036390">
    <property type="entry name" value="WH_DNA-bd_sf"/>
</dbReference>
<dbReference type="EMBL" id="JBFAKC010000003">
    <property type="protein sequence ID" value="MEV0707485.1"/>
    <property type="molecule type" value="Genomic_DNA"/>
</dbReference>
<dbReference type="CDD" id="cd00090">
    <property type="entry name" value="HTH_ARSR"/>
    <property type="match status" value="1"/>
</dbReference>
<dbReference type="Pfam" id="PF01022">
    <property type="entry name" value="HTH_5"/>
    <property type="match status" value="1"/>
</dbReference>
<comment type="caution">
    <text evidence="5">The sequence shown here is derived from an EMBL/GenBank/DDBJ whole genome shotgun (WGS) entry which is preliminary data.</text>
</comment>
<reference evidence="5 6" key="1">
    <citation type="submission" date="2024-06" db="EMBL/GenBank/DDBJ databases">
        <title>The Natural Products Discovery Center: Release of the First 8490 Sequenced Strains for Exploring Actinobacteria Biosynthetic Diversity.</title>
        <authorList>
            <person name="Kalkreuter E."/>
            <person name="Kautsar S.A."/>
            <person name="Yang D."/>
            <person name="Bader C.D."/>
            <person name="Teijaro C.N."/>
            <person name="Fluegel L."/>
            <person name="Davis C.M."/>
            <person name="Simpson J.R."/>
            <person name="Lauterbach L."/>
            <person name="Steele A.D."/>
            <person name="Gui C."/>
            <person name="Meng S."/>
            <person name="Li G."/>
            <person name="Viehrig K."/>
            <person name="Ye F."/>
            <person name="Su P."/>
            <person name="Kiefer A.F."/>
            <person name="Nichols A."/>
            <person name="Cepeda A.J."/>
            <person name="Yan W."/>
            <person name="Fan B."/>
            <person name="Jiang Y."/>
            <person name="Adhikari A."/>
            <person name="Zheng C.-J."/>
            <person name="Schuster L."/>
            <person name="Cowan T.M."/>
            <person name="Smanski M.J."/>
            <person name="Chevrette M.G."/>
            <person name="De Carvalho L.P.S."/>
            <person name="Shen B."/>
        </authorList>
    </citation>
    <scope>NUCLEOTIDE SEQUENCE [LARGE SCALE GENOMIC DNA]</scope>
    <source>
        <strain evidence="5 6">NPDC050403</strain>
    </source>
</reference>
<sequence>MRCFRALSDPTRLRLLEFILAGERTAAECKDHVGISQPRISVHLSVLVECGYVFARREGRTLHYRIGDPRVRELIGLARLLAHDKVYPTGF</sequence>
<dbReference type="Proteomes" id="UP001551695">
    <property type="component" value="Unassembled WGS sequence"/>
</dbReference>
<keyword evidence="3" id="KW-0804">Transcription</keyword>
<dbReference type="InterPro" id="IPR036388">
    <property type="entry name" value="WH-like_DNA-bd_sf"/>
</dbReference>
<protein>
    <submittedName>
        <fullName evidence="5">Metalloregulator ArsR/SmtB family transcription factor</fullName>
    </submittedName>
</protein>
<keyword evidence="2" id="KW-0238">DNA-binding</keyword>
<dbReference type="PANTHER" id="PTHR33154:SF36">
    <property type="entry name" value="TRANSCRIPTIONAL REGULATOR"/>
    <property type="match status" value="1"/>
</dbReference>
<proteinExistence type="predicted"/>
<dbReference type="Gene3D" id="1.10.10.10">
    <property type="entry name" value="Winged helix-like DNA-binding domain superfamily/Winged helix DNA-binding domain"/>
    <property type="match status" value="1"/>
</dbReference>
<dbReference type="PANTHER" id="PTHR33154">
    <property type="entry name" value="TRANSCRIPTIONAL REGULATOR, ARSR FAMILY"/>
    <property type="match status" value="1"/>
</dbReference>
<evidence type="ECO:0000256" key="2">
    <source>
        <dbReference type="ARBA" id="ARBA00023125"/>
    </source>
</evidence>
<evidence type="ECO:0000259" key="4">
    <source>
        <dbReference type="PROSITE" id="PS50987"/>
    </source>
</evidence>
<dbReference type="SMART" id="SM00418">
    <property type="entry name" value="HTH_ARSR"/>
    <property type="match status" value="1"/>
</dbReference>
<evidence type="ECO:0000256" key="3">
    <source>
        <dbReference type="ARBA" id="ARBA00023163"/>
    </source>
</evidence>
<feature type="domain" description="HTH arsR-type" evidence="4">
    <location>
        <begin position="1"/>
        <end position="86"/>
    </location>
</feature>
<dbReference type="PROSITE" id="PS50987">
    <property type="entry name" value="HTH_ARSR_2"/>
    <property type="match status" value="1"/>
</dbReference>
<dbReference type="InterPro" id="IPR011991">
    <property type="entry name" value="ArsR-like_HTH"/>
</dbReference>
<dbReference type="InterPro" id="IPR001845">
    <property type="entry name" value="HTH_ArsR_DNA-bd_dom"/>
</dbReference>
<accession>A0ABV3FQ19</accession>
<dbReference type="PRINTS" id="PR00778">
    <property type="entry name" value="HTHARSR"/>
</dbReference>
<evidence type="ECO:0000313" key="5">
    <source>
        <dbReference type="EMBL" id="MEV0707485.1"/>
    </source>
</evidence>
<dbReference type="SUPFAM" id="SSF46785">
    <property type="entry name" value="Winged helix' DNA-binding domain"/>
    <property type="match status" value="1"/>
</dbReference>
<name>A0ABV3FQ19_9NOCA</name>
<evidence type="ECO:0000256" key="1">
    <source>
        <dbReference type="ARBA" id="ARBA00023015"/>
    </source>
</evidence>
<dbReference type="NCBIfam" id="NF033788">
    <property type="entry name" value="HTH_metalloreg"/>
    <property type="match status" value="1"/>
</dbReference>